<feature type="transmembrane region" description="Helical" evidence="1">
    <location>
        <begin position="85"/>
        <end position="105"/>
    </location>
</feature>
<proteinExistence type="predicted"/>
<feature type="transmembrane region" description="Helical" evidence="1">
    <location>
        <begin position="57"/>
        <end position="73"/>
    </location>
</feature>
<dbReference type="OrthoDB" id="74134at2"/>
<keyword evidence="3" id="KW-1185">Reference proteome</keyword>
<feature type="transmembrane region" description="Helical" evidence="1">
    <location>
        <begin position="111"/>
        <end position="129"/>
    </location>
</feature>
<keyword evidence="1" id="KW-0472">Membrane</keyword>
<gene>
    <name evidence="2" type="ORF">EDD27_4505</name>
</gene>
<dbReference type="AlphaFoldDB" id="A0A438M886"/>
<evidence type="ECO:0000313" key="2">
    <source>
        <dbReference type="EMBL" id="RVX41906.1"/>
    </source>
</evidence>
<name>A0A438M886_9ACTN</name>
<comment type="caution">
    <text evidence="2">The sequence shown here is derived from an EMBL/GenBank/DDBJ whole genome shotgun (WGS) entry which is preliminary data.</text>
</comment>
<dbReference type="EMBL" id="SAUN01000001">
    <property type="protein sequence ID" value="RVX41906.1"/>
    <property type="molecule type" value="Genomic_DNA"/>
</dbReference>
<protein>
    <submittedName>
        <fullName evidence="2">Uncharacterized protein</fullName>
    </submittedName>
</protein>
<dbReference type="Proteomes" id="UP000284824">
    <property type="component" value="Unassembled WGS sequence"/>
</dbReference>
<reference evidence="2 3" key="1">
    <citation type="submission" date="2019-01" db="EMBL/GenBank/DDBJ databases">
        <title>Sequencing the genomes of 1000 actinobacteria strains.</title>
        <authorList>
            <person name="Klenk H.-P."/>
        </authorList>
    </citation>
    <scope>NUCLEOTIDE SEQUENCE [LARGE SCALE GENOMIC DNA]</scope>
    <source>
        <strain evidence="2 3">DSM 43925</strain>
    </source>
</reference>
<evidence type="ECO:0000256" key="1">
    <source>
        <dbReference type="SAM" id="Phobius"/>
    </source>
</evidence>
<organism evidence="2 3">
    <name type="scientific">Nonomuraea polychroma</name>
    <dbReference type="NCBI Taxonomy" id="46176"/>
    <lineage>
        <taxon>Bacteria</taxon>
        <taxon>Bacillati</taxon>
        <taxon>Actinomycetota</taxon>
        <taxon>Actinomycetes</taxon>
        <taxon>Streptosporangiales</taxon>
        <taxon>Streptosporangiaceae</taxon>
        <taxon>Nonomuraea</taxon>
    </lineage>
</organism>
<keyword evidence="1" id="KW-0812">Transmembrane</keyword>
<accession>A0A438M886</accession>
<evidence type="ECO:0000313" key="3">
    <source>
        <dbReference type="Proteomes" id="UP000284824"/>
    </source>
</evidence>
<sequence length="145" mass="15874">MKLRTKRLLAAVMAVVAAGIGVWAQFAPHSFYTSFPLPGRHWVSALGPYNEHMTRDTGGLFLSMLLVSTWATARPRTETMRLAGAAWLVFSIPHFVFHMLHLDMYDTVDKIANIIALGGMVVLAALLLLPTRPAMPVSVNGEGKT</sequence>
<keyword evidence="1" id="KW-1133">Transmembrane helix</keyword>